<dbReference type="GO" id="GO:0051059">
    <property type="term" value="F:NF-kappaB binding"/>
    <property type="evidence" value="ECO:0007669"/>
    <property type="project" value="TreeGrafter"/>
</dbReference>
<reference evidence="5" key="1">
    <citation type="submission" date="2022-02" db="EMBL/GenBank/DDBJ databases">
        <title>Atlantic sturgeon de novo genome assembly.</title>
        <authorList>
            <person name="Stock M."/>
            <person name="Klopp C."/>
            <person name="Guiguen Y."/>
            <person name="Cabau C."/>
            <person name="Parinello H."/>
            <person name="Santidrian Yebra-Pimentel E."/>
            <person name="Kuhl H."/>
            <person name="Dirks R.P."/>
            <person name="Guessner J."/>
            <person name="Wuertz S."/>
            <person name="Du K."/>
            <person name="Schartl M."/>
        </authorList>
    </citation>
    <scope>NUCLEOTIDE SEQUENCE</scope>
    <source>
        <strain evidence="5">STURGEONOMICS-FGT-2020</strain>
        <tissue evidence="5">Whole blood</tissue>
    </source>
</reference>
<evidence type="ECO:0000313" key="5">
    <source>
        <dbReference type="EMBL" id="KAK1168052.1"/>
    </source>
</evidence>
<dbReference type="PANTHER" id="PTHR16231">
    <property type="entry name" value="COMM DOMAIN-CONTAINING PROTEIN 4-8 FAMILY MEMBER"/>
    <property type="match status" value="1"/>
</dbReference>
<protein>
    <recommendedName>
        <fullName evidence="1">COMM domain-containing protein 6</fullName>
    </recommendedName>
</protein>
<dbReference type="AlphaFoldDB" id="A0AAD8DG26"/>
<evidence type="ECO:0000256" key="3">
    <source>
        <dbReference type="ARBA" id="ARBA00093468"/>
    </source>
</evidence>
<feature type="domain" description="COMM" evidence="4">
    <location>
        <begin position="132"/>
        <end position="199"/>
    </location>
</feature>
<name>A0AAD8DG26_ACIOX</name>
<dbReference type="PROSITE" id="PS51269">
    <property type="entry name" value="COMM"/>
    <property type="match status" value="1"/>
</dbReference>
<dbReference type="InterPro" id="IPR047155">
    <property type="entry name" value="COMMD4/6/7/8"/>
</dbReference>
<gene>
    <name evidence="5" type="primary">commd6</name>
    <name evidence="5" type="ORF">AOXY_G10898</name>
</gene>
<dbReference type="PANTHER" id="PTHR16231:SF5">
    <property type="entry name" value="COMM DOMAIN-CONTAINING PROTEIN 6"/>
    <property type="match status" value="1"/>
</dbReference>
<dbReference type="Pfam" id="PF07258">
    <property type="entry name" value="COMM_domain"/>
    <property type="match status" value="1"/>
</dbReference>
<dbReference type="Proteomes" id="UP001230051">
    <property type="component" value="Unassembled WGS sequence"/>
</dbReference>
<organism evidence="5 6">
    <name type="scientific">Acipenser oxyrinchus oxyrinchus</name>
    <dbReference type="NCBI Taxonomy" id="40147"/>
    <lineage>
        <taxon>Eukaryota</taxon>
        <taxon>Metazoa</taxon>
        <taxon>Chordata</taxon>
        <taxon>Craniata</taxon>
        <taxon>Vertebrata</taxon>
        <taxon>Euteleostomi</taxon>
        <taxon>Actinopterygii</taxon>
        <taxon>Chondrostei</taxon>
        <taxon>Acipenseriformes</taxon>
        <taxon>Acipenseridae</taxon>
        <taxon>Acipenser</taxon>
    </lineage>
</organism>
<evidence type="ECO:0000256" key="2">
    <source>
        <dbReference type="ARBA" id="ARBA00093393"/>
    </source>
</evidence>
<comment type="function">
    <text evidence="2">Scaffold protein in the commander complex that is essential for endosomal recycling of transmembrane cargos; the commander complex is composed of the CCC subcomplex and the retriever subcomplex. May modulate activity of cullin-RING E3 ubiquitin ligase (CRL) complexes. Down-regulates activation of NF-kappa-B. Inhibits TNF-induced NFKB1 activation.</text>
</comment>
<keyword evidence="6" id="KW-1185">Reference proteome</keyword>
<dbReference type="InterPro" id="IPR017920">
    <property type="entry name" value="COMM"/>
</dbReference>
<comment type="caution">
    <text evidence="5">The sequence shown here is derived from an EMBL/GenBank/DDBJ whole genome shotgun (WGS) entry which is preliminary data.</text>
</comment>
<evidence type="ECO:0000256" key="1">
    <source>
        <dbReference type="ARBA" id="ARBA00039908"/>
    </source>
</evidence>
<dbReference type="EMBL" id="JAGXEW010000009">
    <property type="protein sequence ID" value="KAK1168052.1"/>
    <property type="molecule type" value="Genomic_DNA"/>
</dbReference>
<sequence>MFELVGMSSDDYSVESIGQLPPDLFAESCQQIMMHLQGQIPGVDTAELSERFQKAGVQLNLEAVEKIVNIVLFLFRTATKSNWTAGQLVTKLAEGSSKWSKPALQVIQQIWNEQGKLLHSQEDPSRMITVGQLVDFQWKLVMAISSDTCRSLNYPYISMTLKVANSSGQITSKSFEMTIPQFQNFFRQFKEMAAVLETV</sequence>
<proteinExistence type="inferred from homology"/>
<evidence type="ECO:0000313" key="6">
    <source>
        <dbReference type="Proteomes" id="UP001230051"/>
    </source>
</evidence>
<accession>A0AAD8DG26</accession>
<evidence type="ECO:0000259" key="4">
    <source>
        <dbReference type="PROSITE" id="PS51269"/>
    </source>
</evidence>
<comment type="similarity">
    <text evidence="3">Belongs to the COMM domain-containing protein 6 family.</text>
</comment>